<organism evidence="2 3">
    <name type="scientific">Plutella xylostella</name>
    <name type="common">Diamondback moth</name>
    <name type="synonym">Plutella maculipennis</name>
    <dbReference type="NCBI Taxonomy" id="51655"/>
    <lineage>
        <taxon>Eukaryota</taxon>
        <taxon>Metazoa</taxon>
        <taxon>Ecdysozoa</taxon>
        <taxon>Arthropoda</taxon>
        <taxon>Hexapoda</taxon>
        <taxon>Insecta</taxon>
        <taxon>Pterygota</taxon>
        <taxon>Neoptera</taxon>
        <taxon>Endopterygota</taxon>
        <taxon>Lepidoptera</taxon>
        <taxon>Glossata</taxon>
        <taxon>Ditrysia</taxon>
        <taxon>Yponomeutoidea</taxon>
        <taxon>Plutellidae</taxon>
        <taxon>Plutella</taxon>
    </lineage>
</organism>
<evidence type="ECO:0000313" key="3">
    <source>
        <dbReference type="Proteomes" id="UP000823941"/>
    </source>
</evidence>
<accession>A0ABQ7QB52</accession>
<name>A0ABQ7QB52_PLUXY</name>
<feature type="compositionally biased region" description="Low complexity" evidence="1">
    <location>
        <begin position="52"/>
        <end position="66"/>
    </location>
</feature>
<feature type="region of interest" description="Disordered" evidence="1">
    <location>
        <begin position="34"/>
        <end position="66"/>
    </location>
</feature>
<evidence type="ECO:0000313" key="2">
    <source>
        <dbReference type="EMBL" id="KAG7302458.1"/>
    </source>
</evidence>
<comment type="caution">
    <text evidence="2">The sequence shown here is derived from an EMBL/GenBank/DDBJ whole genome shotgun (WGS) entry which is preliminary data.</text>
</comment>
<dbReference type="EMBL" id="JAHIBW010000017">
    <property type="protein sequence ID" value="KAG7302458.1"/>
    <property type="molecule type" value="Genomic_DNA"/>
</dbReference>
<keyword evidence="3" id="KW-1185">Reference proteome</keyword>
<dbReference type="Proteomes" id="UP000823941">
    <property type="component" value="Chromosome 17"/>
</dbReference>
<sequence>MLAYVTDFVLSPLLSVHCDRATAHRQMLESAGFVFRDHPTPPPPPPTCSIVSRESGSGSSAESRES</sequence>
<evidence type="ECO:0000256" key="1">
    <source>
        <dbReference type="SAM" id="MobiDB-lite"/>
    </source>
</evidence>
<gene>
    <name evidence="2" type="ORF">JYU34_012364</name>
</gene>
<proteinExistence type="predicted"/>
<reference evidence="2 3" key="1">
    <citation type="submission" date="2021-06" db="EMBL/GenBank/DDBJ databases">
        <title>A haploid diamondback moth (Plutella xylostella L.) genome assembly resolves 31 chromosomes and identifies a diamide resistance mutation.</title>
        <authorList>
            <person name="Ward C.M."/>
            <person name="Perry K.D."/>
            <person name="Baker G."/>
            <person name="Powis K."/>
            <person name="Heckel D.G."/>
            <person name="Baxter S.W."/>
        </authorList>
    </citation>
    <scope>NUCLEOTIDE SEQUENCE [LARGE SCALE GENOMIC DNA]</scope>
    <source>
        <strain evidence="2 3">LV</strain>
        <tissue evidence="2">Single pupa</tissue>
    </source>
</reference>
<protein>
    <submittedName>
        <fullName evidence="2">Uncharacterized protein</fullName>
    </submittedName>
</protein>